<reference evidence="3 4" key="1">
    <citation type="journal article" date="2020" name="IScience">
        <title>Genome Sequencing of the Endangered Kingdonia uniflora (Circaeasteraceae, Ranunculales) Reveals Potential Mechanisms of Evolutionary Specialization.</title>
        <authorList>
            <person name="Sun Y."/>
            <person name="Deng T."/>
            <person name="Zhang A."/>
            <person name="Moore M.J."/>
            <person name="Landis J.B."/>
            <person name="Lin N."/>
            <person name="Zhang H."/>
            <person name="Zhang X."/>
            <person name="Huang J."/>
            <person name="Zhang X."/>
            <person name="Sun H."/>
            <person name="Wang H."/>
        </authorList>
    </citation>
    <scope>NUCLEOTIDE SEQUENCE [LARGE SCALE GENOMIC DNA]</scope>
    <source>
        <strain evidence="3">TB1705</strain>
        <tissue evidence="3">Leaf</tissue>
    </source>
</reference>
<comment type="similarity">
    <text evidence="1">Belongs to the 'GDSL' lipolytic enzyme family.</text>
</comment>
<dbReference type="Proteomes" id="UP000541444">
    <property type="component" value="Unassembled WGS sequence"/>
</dbReference>
<dbReference type="GO" id="GO:0016788">
    <property type="term" value="F:hydrolase activity, acting on ester bonds"/>
    <property type="evidence" value="ECO:0007669"/>
    <property type="project" value="InterPro"/>
</dbReference>
<proteinExistence type="inferred from homology"/>
<organism evidence="3 4">
    <name type="scientific">Kingdonia uniflora</name>
    <dbReference type="NCBI Taxonomy" id="39325"/>
    <lineage>
        <taxon>Eukaryota</taxon>
        <taxon>Viridiplantae</taxon>
        <taxon>Streptophyta</taxon>
        <taxon>Embryophyta</taxon>
        <taxon>Tracheophyta</taxon>
        <taxon>Spermatophyta</taxon>
        <taxon>Magnoliopsida</taxon>
        <taxon>Ranunculales</taxon>
        <taxon>Circaeasteraceae</taxon>
        <taxon>Kingdonia</taxon>
    </lineage>
</organism>
<keyword evidence="4" id="KW-1185">Reference proteome</keyword>
<keyword evidence="2" id="KW-0732">Signal</keyword>
<dbReference type="OrthoDB" id="1600564at2759"/>
<dbReference type="FunFam" id="3.40.50.1110:FF:000003">
    <property type="entry name" value="GDSL esterase/lipase APG"/>
    <property type="match status" value="1"/>
</dbReference>
<protein>
    <recommendedName>
        <fullName evidence="5">GDSL esterase/lipase</fullName>
    </recommendedName>
</protein>
<name>A0A7J7MM32_9MAGN</name>
<dbReference type="InterPro" id="IPR050592">
    <property type="entry name" value="GDSL_lipolytic_enzyme"/>
</dbReference>
<dbReference type="CDD" id="cd01837">
    <property type="entry name" value="SGNH_plant_lipase_like"/>
    <property type="match status" value="1"/>
</dbReference>
<dbReference type="SUPFAM" id="SSF52266">
    <property type="entry name" value="SGNH hydrolase"/>
    <property type="match status" value="1"/>
</dbReference>
<comment type="caution">
    <text evidence="3">The sequence shown here is derived from an EMBL/GenBank/DDBJ whole genome shotgun (WGS) entry which is preliminary data.</text>
</comment>
<dbReference type="PANTHER" id="PTHR45642:SF7">
    <property type="entry name" value="GDSL ESTERASE_LIPASE"/>
    <property type="match status" value="1"/>
</dbReference>
<feature type="signal peptide" evidence="2">
    <location>
        <begin position="1"/>
        <end position="20"/>
    </location>
</feature>
<dbReference type="InterPro" id="IPR035669">
    <property type="entry name" value="SGNH_plant_lipase-like"/>
</dbReference>
<dbReference type="InterPro" id="IPR036514">
    <property type="entry name" value="SGNH_hydro_sf"/>
</dbReference>
<evidence type="ECO:0000313" key="4">
    <source>
        <dbReference type="Proteomes" id="UP000541444"/>
    </source>
</evidence>
<evidence type="ECO:0000256" key="1">
    <source>
        <dbReference type="ARBA" id="ARBA00008668"/>
    </source>
</evidence>
<dbReference type="PANTHER" id="PTHR45642">
    <property type="entry name" value="GDSL ESTERASE/LIPASE EXL3"/>
    <property type="match status" value="1"/>
</dbReference>
<dbReference type="EMBL" id="JACGCM010001398">
    <property type="protein sequence ID" value="KAF6155946.1"/>
    <property type="molecule type" value="Genomic_DNA"/>
</dbReference>
<dbReference type="AlphaFoldDB" id="A0A7J7MM32"/>
<evidence type="ECO:0000313" key="3">
    <source>
        <dbReference type="EMBL" id="KAF6155946.1"/>
    </source>
</evidence>
<evidence type="ECO:0000256" key="2">
    <source>
        <dbReference type="SAM" id="SignalP"/>
    </source>
</evidence>
<gene>
    <name evidence="3" type="ORF">GIB67_039277</name>
</gene>
<evidence type="ECO:0008006" key="5">
    <source>
        <dbReference type="Google" id="ProtNLM"/>
    </source>
</evidence>
<dbReference type="Gene3D" id="3.40.50.1110">
    <property type="entry name" value="SGNH hydrolase"/>
    <property type="match status" value="1"/>
</dbReference>
<sequence>MIRVVLTLVLFLAMTLIVSATPGKVNLLTMRKLALHNNLTCILVFGDSSVDPGNNNHLPTTFKGNFEPYGKNFFNGRPTGRFCNGRLPTDFIAEAIGYTKIIPGFLDPHLKKENLLHGVSFASAASGYDDLTANLTNVLPVSKQLAYLKHYKLALRRIVGQAKAEEIINNAIIVMSMGTNDFIQNYYLEPIRSKEFSVQQYTDYLIKCMTRDIKELYAIGGRRLALVGIPPLGCMPLVKTLMGSTTCVKSYNDAVLSFNNKAKAQLAILEKMGVKSVYVDAYGIIQNAIKNPAKYGFTVTAKGCCGSGEIEFGDTCRGMKTCEDPTKYVFWDAVHPTEKMYSIIAENAINSVARKIFV</sequence>
<accession>A0A7J7MM32</accession>
<dbReference type="InterPro" id="IPR001087">
    <property type="entry name" value="GDSL"/>
</dbReference>
<dbReference type="Pfam" id="PF00657">
    <property type="entry name" value="Lipase_GDSL"/>
    <property type="match status" value="1"/>
</dbReference>
<feature type="chain" id="PRO_5029449323" description="GDSL esterase/lipase" evidence="2">
    <location>
        <begin position="21"/>
        <end position="358"/>
    </location>
</feature>